<dbReference type="PANTHER" id="PTHR34203">
    <property type="entry name" value="METHYLTRANSFERASE, FKBM FAMILY PROTEIN"/>
    <property type="match status" value="1"/>
</dbReference>
<organism evidence="2 3">
    <name type="scientific">Candidatus Taylorbacteria bacterium CG11_big_fil_rev_8_21_14_0_20_46_11</name>
    <dbReference type="NCBI Taxonomy" id="1975025"/>
    <lineage>
        <taxon>Bacteria</taxon>
        <taxon>Candidatus Tayloriibacteriota</taxon>
    </lineage>
</organism>
<dbReference type="EMBL" id="PCVG01000014">
    <property type="protein sequence ID" value="PIQ69035.1"/>
    <property type="molecule type" value="Genomic_DNA"/>
</dbReference>
<sequence>MLHKLYRTYIHSPILDQVIYAVLDVIVDAYCVLTSYSFPQNYIRRWKLDMLLELYERETVELFRKKVKPNMVIVDIGAHIGYFTRLFSKLVGKRGQVFAFEADPTNYVLLTQNTLGRPNVNRVQLALTDKTGTIDFYHYADKSGAHSTLPNVPLTFAKRKITVTSTTLDSWCTENHIPRVDVIKMDIEGGESAALRGMNATLQNTKILITEFAPAWIEAAGSTPLAFLQEIERYGFSISAITPKGLVTLSPVNEGDFMSLLPKPKDGSHASEFINLYCNK</sequence>
<dbReference type="InterPro" id="IPR029063">
    <property type="entry name" value="SAM-dependent_MTases_sf"/>
</dbReference>
<dbReference type="Gene3D" id="3.40.50.150">
    <property type="entry name" value="Vaccinia Virus protein VP39"/>
    <property type="match status" value="1"/>
</dbReference>
<dbReference type="SUPFAM" id="SSF53335">
    <property type="entry name" value="S-adenosyl-L-methionine-dependent methyltransferases"/>
    <property type="match status" value="1"/>
</dbReference>
<dbReference type="Proteomes" id="UP000229342">
    <property type="component" value="Unassembled WGS sequence"/>
</dbReference>
<accession>A0A2H0KCU1</accession>
<gene>
    <name evidence="2" type="ORF">COV91_00915</name>
</gene>
<proteinExistence type="predicted"/>
<name>A0A2H0KCU1_9BACT</name>
<evidence type="ECO:0000313" key="2">
    <source>
        <dbReference type="EMBL" id="PIQ69035.1"/>
    </source>
</evidence>
<evidence type="ECO:0000259" key="1">
    <source>
        <dbReference type="Pfam" id="PF05050"/>
    </source>
</evidence>
<dbReference type="InterPro" id="IPR052514">
    <property type="entry name" value="SAM-dependent_MTase"/>
</dbReference>
<dbReference type="AlphaFoldDB" id="A0A2H0KCU1"/>
<dbReference type="InterPro" id="IPR006342">
    <property type="entry name" value="FkbM_mtfrase"/>
</dbReference>
<dbReference type="PANTHER" id="PTHR34203:SF15">
    <property type="entry name" value="SLL1173 PROTEIN"/>
    <property type="match status" value="1"/>
</dbReference>
<dbReference type="NCBIfam" id="TIGR01444">
    <property type="entry name" value="fkbM_fam"/>
    <property type="match status" value="1"/>
</dbReference>
<dbReference type="Pfam" id="PF05050">
    <property type="entry name" value="Methyltransf_21"/>
    <property type="match status" value="1"/>
</dbReference>
<reference evidence="2 3" key="1">
    <citation type="submission" date="2017-09" db="EMBL/GenBank/DDBJ databases">
        <title>Depth-based differentiation of microbial function through sediment-hosted aquifers and enrichment of novel symbionts in the deep terrestrial subsurface.</title>
        <authorList>
            <person name="Probst A.J."/>
            <person name="Ladd B."/>
            <person name="Jarett J.K."/>
            <person name="Geller-Mcgrath D.E."/>
            <person name="Sieber C.M."/>
            <person name="Emerson J.B."/>
            <person name="Anantharaman K."/>
            <person name="Thomas B.C."/>
            <person name="Malmstrom R."/>
            <person name="Stieglmeier M."/>
            <person name="Klingl A."/>
            <person name="Woyke T."/>
            <person name="Ryan C.M."/>
            <person name="Banfield J.F."/>
        </authorList>
    </citation>
    <scope>NUCLEOTIDE SEQUENCE [LARGE SCALE GENOMIC DNA]</scope>
    <source>
        <strain evidence="2">CG11_big_fil_rev_8_21_14_0_20_46_11</strain>
    </source>
</reference>
<protein>
    <recommendedName>
        <fullName evidence="1">Methyltransferase FkbM domain-containing protein</fullName>
    </recommendedName>
</protein>
<feature type="domain" description="Methyltransferase FkbM" evidence="1">
    <location>
        <begin position="75"/>
        <end position="237"/>
    </location>
</feature>
<evidence type="ECO:0000313" key="3">
    <source>
        <dbReference type="Proteomes" id="UP000229342"/>
    </source>
</evidence>
<comment type="caution">
    <text evidence="2">The sequence shown here is derived from an EMBL/GenBank/DDBJ whole genome shotgun (WGS) entry which is preliminary data.</text>
</comment>